<dbReference type="EMBL" id="JAEAOA010001549">
    <property type="protein sequence ID" value="KAK3603333.1"/>
    <property type="molecule type" value="Genomic_DNA"/>
</dbReference>
<sequence length="147" mass="16690">MVKFTTAMIETTSSAFGRGLSTIISQLLDDPNDGDSFRSAFFRKYEKVQSDMNDNIVMLYDKDKVSAQKQRDLKPNFQYLNPDNIIIPNIEVLSPLPIQTHIALTRNLPVLKGGDFKFPIPELMKLMNSSNKSIFSDLLRKDATYVP</sequence>
<protein>
    <submittedName>
        <fullName evidence="1">Uncharacterized protein</fullName>
    </submittedName>
</protein>
<evidence type="ECO:0000313" key="2">
    <source>
        <dbReference type="Proteomes" id="UP001195483"/>
    </source>
</evidence>
<reference evidence="1" key="1">
    <citation type="journal article" date="2021" name="Genome Biol. Evol.">
        <title>A High-Quality Reference Genome for a Parasitic Bivalve with Doubly Uniparental Inheritance (Bivalvia: Unionida).</title>
        <authorList>
            <person name="Smith C.H."/>
        </authorList>
    </citation>
    <scope>NUCLEOTIDE SEQUENCE</scope>
    <source>
        <strain evidence="1">CHS0354</strain>
    </source>
</reference>
<reference evidence="1" key="3">
    <citation type="submission" date="2023-05" db="EMBL/GenBank/DDBJ databases">
        <authorList>
            <person name="Smith C.H."/>
        </authorList>
    </citation>
    <scope>NUCLEOTIDE SEQUENCE</scope>
    <source>
        <strain evidence="1">CHS0354</strain>
        <tissue evidence="1">Mantle</tissue>
    </source>
</reference>
<accession>A0AAE0T4I1</accession>
<keyword evidence="2" id="KW-1185">Reference proteome</keyword>
<reference evidence="1" key="2">
    <citation type="journal article" date="2021" name="Genome Biol. Evol.">
        <title>Developing a high-quality reference genome for a parasitic bivalve with doubly uniparental inheritance (Bivalvia: Unionida).</title>
        <authorList>
            <person name="Smith C.H."/>
        </authorList>
    </citation>
    <scope>NUCLEOTIDE SEQUENCE</scope>
    <source>
        <strain evidence="1">CHS0354</strain>
        <tissue evidence="1">Mantle</tissue>
    </source>
</reference>
<evidence type="ECO:0000313" key="1">
    <source>
        <dbReference type="EMBL" id="KAK3603333.1"/>
    </source>
</evidence>
<dbReference type="AlphaFoldDB" id="A0AAE0T4I1"/>
<comment type="caution">
    <text evidence="1">The sequence shown here is derived from an EMBL/GenBank/DDBJ whole genome shotgun (WGS) entry which is preliminary data.</text>
</comment>
<name>A0AAE0T4I1_9BIVA</name>
<gene>
    <name evidence="1" type="ORF">CHS0354_025941</name>
</gene>
<organism evidence="1 2">
    <name type="scientific">Potamilus streckersoni</name>
    <dbReference type="NCBI Taxonomy" id="2493646"/>
    <lineage>
        <taxon>Eukaryota</taxon>
        <taxon>Metazoa</taxon>
        <taxon>Spiralia</taxon>
        <taxon>Lophotrochozoa</taxon>
        <taxon>Mollusca</taxon>
        <taxon>Bivalvia</taxon>
        <taxon>Autobranchia</taxon>
        <taxon>Heteroconchia</taxon>
        <taxon>Palaeoheterodonta</taxon>
        <taxon>Unionida</taxon>
        <taxon>Unionoidea</taxon>
        <taxon>Unionidae</taxon>
        <taxon>Ambleminae</taxon>
        <taxon>Lampsilini</taxon>
        <taxon>Potamilus</taxon>
    </lineage>
</organism>
<dbReference type="Proteomes" id="UP001195483">
    <property type="component" value="Unassembled WGS sequence"/>
</dbReference>
<proteinExistence type="predicted"/>